<name>A0ABU3TDI3_9BACT</name>
<evidence type="ECO:0000313" key="1">
    <source>
        <dbReference type="EMBL" id="MDU0369430.1"/>
    </source>
</evidence>
<protein>
    <submittedName>
        <fullName evidence="1">Uncharacterized protein</fullName>
    </submittedName>
</protein>
<organism evidence="1 2">
    <name type="scientific">Hymenobacter endophyticus</name>
    <dbReference type="NCBI Taxonomy" id="3076335"/>
    <lineage>
        <taxon>Bacteria</taxon>
        <taxon>Pseudomonadati</taxon>
        <taxon>Bacteroidota</taxon>
        <taxon>Cytophagia</taxon>
        <taxon>Cytophagales</taxon>
        <taxon>Hymenobacteraceae</taxon>
        <taxon>Hymenobacter</taxon>
    </lineage>
</organism>
<dbReference type="RefSeq" id="WP_315996923.1">
    <property type="nucleotide sequence ID" value="NZ_JAWDJT010000002.1"/>
</dbReference>
<evidence type="ECO:0000313" key="2">
    <source>
        <dbReference type="Proteomes" id="UP001250698"/>
    </source>
</evidence>
<sequence>MIHIDKFGPAAQTTQQRAHSLNQLVALTASQRTRIPTHVRNLYRRYIVGELSWQEVCELRDAPSALPSFAHFMISPTSSWQAAGVYR</sequence>
<keyword evidence="2" id="KW-1185">Reference proteome</keyword>
<accession>A0ABU3TDI3</accession>
<dbReference type="Proteomes" id="UP001250698">
    <property type="component" value="Unassembled WGS sequence"/>
</dbReference>
<comment type="caution">
    <text evidence="1">The sequence shown here is derived from an EMBL/GenBank/DDBJ whole genome shotgun (WGS) entry which is preliminary data.</text>
</comment>
<dbReference type="EMBL" id="JAWDJT010000002">
    <property type="protein sequence ID" value="MDU0369430.1"/>
    <property type="molecule type" value="Genomic_DNA"/>
</dbReference>
<gene>
    <name evidence="1" type="ORF">ROI90_03415</name>
</gene>
<reference evidence="1 2" key="1">
    <citation type="submission" date="2023-10" db="EMBL/GenBank/DDBJ databases">
        <title>Hymenobacter endophyticus sp. nov., an isolate from the leaf tissues of wheat.</title>
        <authorList>
            <person name="Dai Y."/>
        </authorList>
    </citation>
    <scope>NUCLEOTIDE SEQUENCE [LARGE SCALE GENOMIC DNA]</scope>
    <source>
        <strain evidence="1 2">ZK17L-C2</strain>
    </source>
</reference>
<proteinExistence type="predicted"/>